<keyword evidence="1" id="KW-0812">Transmembrane</keyword>
<organism evidence="2 3">
    <name type="scientific">Plasmodium relictum</name>
    <dbReference type="NCBI Taxonomy" id="85471"/>
    <lineage>
        <taxon>Eukaryota</taxon>
        <taxon>Sar</taxon>
        <taxon>Alveolata</taxon>
        <taxon>Apicomplexa</taxon>
        <taxon>Aconoidasida</taxon>
        <taxon>Haemosporida</taxon>
        <taxon>Plasmodiidae</taxon>
        <taxon>Plasmodium</taxon>
        <taxon>Plasmodium (Haemamoeba)</taxon>
    </lineage>
</organism>
<dbReference type="RefSeq" id="XP_028531057.1">
    <property type="nucleotide sequence ID" value="XM_028678000.1"/>
</dbReference>
<dbReference type="AlphaFoldDB" id="A0A1J1GJZ4"/>
<dbReference type="EMBL" id="CVMU01000046">
    <property type="protein sequence ID" value="CRG84187.1"/>
    <property type="molecule type" value="Genomic_DNA"/>
</dbReference>
<sequence>MINSNRKFYILILFFYSLQYFILINVCISHELQGRSQDLFSEKISSNIYARENSPNTRNLIDAVDIEQDEILDLENTFIHFPIEEKNSDSGNEDNFFNMDLFETINLEKGKSSNIKNVLGETDSPLMDSPIDPLYPSFENKNSAIHIETNSSSISLNETKIIESKDSYNPQPILNYSSATPNYLEGGFLSLLLEDDCSPINYENILPTTSNLMFLENEEHEKYIELETTLFNLPIEKPVTTINDNEDMSSVDEIEKISEKSYKRKGKKRNYEDVDNLDDQNIEKDISINQKKNYAYNRNYTYNKIGEDFVCSISSIFKMQINCLPDYVVSSLQKLRDILDDDNKSTYHNLEKKMNINILLLRDIIAEEIKKINRSDLGAIKNYYNKNIEGEKLVKTINHIILLFKHKTNHIFNKKEMHEKIKQILETFEDLANEHKFLRDLYRFKSTIANNFMYNKLFSFSFIQSSEVFKRNFELLKYMDKLIECVEKSIKNGFILRDRNYFCMTQKVIYNLHTPITASIRNNLAKLDNILKTLNLSYKDHSLIIQTIFYFLKKENEKNKKKLELYMNKPYKKNSLKAIYNFLLEEEKDATRYYNEASKIFNLNLTDKNKESILFDDLINNESIIDNLFSVHETLIKLIGGLFIKKQLTIIMNTRKLLLSMNSLKKRKDISYETKEILKKKHQSNLLSQIKKEKWKMEKIKHNIRNLHLFVTTKDDIKRIQVSNSLINKINGIISILRFICKITYKNEDKTDFNQKKEASTENILLALYYANQRLPKFTEKKIQKKYTSKKK</sequence>
<gene>
    <name evidence="2" type="ORF">PRELSG_0019500</name>
</gene>
<keyword evidence="1" id="KW-0472">Membrane</keyword>
<dbReference type="Proteomes" id="UP000220158">
    <property type="component" value="Unassembled WGS sequence"/>
</dbReference>
<evidence type="ECO:0000313" key="2">
    <source>
        <dbReference type="EMBL" id="CRG84187.1"/>
    </source>
</evidence>
<dbReference type="GeneID" id="39734122"/>
<keyword evidence="1" id="KW-1133">Transmembrane helix</keyword>
<dbReference type="VEuPathDB" id="PlasmoDB:PRELSG_0019500"/>
<dbReference type="KEGG" id="prel:PRELSG_0019500"/>
<name>A0A1J1GJZ4_PLARL</name>
<reference evidence="2 3" key="1">
    <citation type="submission" date="2015-04" db="EMBL/GenBank/DDBJ databases">
        <authorList>
            <consortium name="Pathogen Informatics"/>
        </authorList>
    </citation>
    <scope>NUCLEOTIDE SEQUENCE [LARGE SCALE GENOMIC DNA]</scope>
    <source>
        <strain evidence="2 3">SGS1</strain>
    </source>
</reference>
<protein>
    <submittedName>
        <fullName evidence="2">Fam-j protein</fullName>
    </submittedName>
</protein>
<accession>A0A1J1GJZ4</accession>
<keyword evidence="3" id="KW-1185">Reference proteome</keyword>
<evidence type="ECO:0000256" key="1">
    <source>
        <dbReference type="SAM" id="Phobius"/>
    </source>
</evidence>
<evidence type="ECO:0000313" key="3">
    <source>
        <dbReference type="Proteomes" id="UP000220158"/>
    </source>
</evidence>
<proteinExistence type="predicted"/>
<feature type="transmembrane region" description="Helical" evidence="1">
    <location>
        <begin position="7"/>
        <end position="26"/>
    </location>
</feature>